<accession>A0A6C0H290</accession>
<dbReference type="SUPFAM" id="SSF82185">
    <property type="entry name" value="Histone H3 K4-specific methyltransferase SET7/9 N-terminal domain"/>
    <property type="match status" value="1"/>
</dbReference>
<name>A0A6C0H290_9ZZZZ</name>
<dbReference type="EMBL" id="MN739849">
    <property type="protein sequence ID" value="QHT74346.1"/>
    <property type="molecule type" value="Genomic_DNA"/>
</dbReference>
<dbReference type="PANTHER" id="PTHR43215:SF14">
    <property type="entry name" value="RADIAL SPOKE HEAD 1 HOMOLOG"/>
    <property type="match status" value="1"/>
</dbReference>
<organism evidence="1">
    <name type="scientific">viral metagenome</name>
    <dbReference type="NCBI Taxonomy" id="1070528"/>
    <lineage>
        <taxon>unclassified sequences</taxon>
        <taxon>metagenomes</taxon>
        <taxon>organismal metagenomes</taxon>
    </lineage>
</organism>
<protein>
    <recommendedName>
        <fullName evidence="2">MORN repeat-containing protein</fullName>
    </recommendedName>
</protein>
<sequence>METLFGVINNVKKNLQMTKGSIDFENGNIYVGEICNGAMNGRGNMMYTNGDVFTGTFCNNVIRGYGKLLSKTIYGTFITYEGVFDDVEFYGCITYENGDVYCGSATAIPSAYLSKDGTICGTILSYVIYDNTTNTYIPV</sequence>
<evidence type="ECO:0000313" key="1">
    <source>
        <dbReference type="EMBL" id="QHT74346.1"/>
    </source>
</evidence>
<evidence type="ECO:0008006" key="2">
    <source>
        <dbReference type="Google" id="ProtNLM"/>
    </source>
</evidence>
<dbReference type="AlphaFoldDB" id="A0A6C0H290"/>
<proteinExistence type="predicted"/>
<reference evidence="1" key="1">
    <citation type="journal article" date="2020" name="Nature">
        <title>Giant virus diversity and host interactions through global metagenomics.</title>
        <authorList>
            <person name="Schulz F."/>
            <person name="Roux S."/>
            <person name="Paez-Espino D."/>
            <person name="Jungbluth S."/>
            <person name="Walsh D.A."/>
            <person name="Denef V.J."/>
            <person name="McMahon K.D."/>
            <person name="Konstantinidis K.T."/>
            <person name="Eloe-Fadrosh E.A."/>
            <person name="Kyrpides N.C."/>
            <person name="Woyke T."/>
        </authorList>
    </citation>
    <scope>NUCLEOTIDE SEQUENCE</scope>
    <source>
        <strain evidence="1">GVMAG-M-3300023179-59</strain>
    </source>
</reference>
<dbReference type="PANTHER" id="PTHR43215">
    <property type="entry name" value="RADIAL SPOKE HEAD 1 HOMOLOG"/>
    <property type="match status" value="1"/>
</dbReference>
<dbReference type="Gene3D" id="2.20.110.10">
    <property type="entry name" value="Histone H3 K4-specific methyltransferase SET7/9 N-terminal domain"/>
    <property type="match status" value="1"/>
</dbReference>